<feature type="compositionally biased region" description="Low complexity" evidence="1">
    <location>
        <begin position="1258"/>
        <end position="1273"/>
    </location>
</feature>
<dbReference type="EMBL" id="ML120377">
    <property type="protein sequence ID" value="RPB00876.1"/>
    <property type="molecule type" value="Genomic_DNA"/>
</dbReference>
<feature type="compositionally biased region" description="Basic and acidic residues" evidence="1">
    <location>
        <begin position="653"/>
        <end position="662"/>
    </location>
</feature>
<dbReference type="OrthoDB" id="5563754at2759"/>
<evidence type="ECO:0000259" key="2">
    <source>
        <dbReference type="PROSITE" id="PS50003"/>
    </source>
</evidence>
<dbReference type="FunFam" id="2.30.29.30:FF:000203">
    <property type="entry name" value="PH domain-containing protein"/>
    <property type="match status" value="1"/>
</dbReference>
<dbReference type="InterPro" id="IPR058155">
    <property type="entry name" value="Skg3/CAF120-like_PH"/>
</dbReference>
<dbReference type="SMART" id="SM00233">
    <property type="entry name" value="PH"/>
    <property type="match status" value="1"/>
</dbReference>
<feature type="compositionally biased region" description="Polar residues" evidence="1">
    <location>
        <begin position="635"/>
        <end position="644"/>
    </location>
</feature>
<sequence length="1351" mass="148552">MARTRCKPLDKLPATRSKNGIANNSRRAITAWSASFGNLLSSKSPTEKEGTKIKRDTFTSISEAHIASPSRDSPQPPPSRSSRPSSRPMSIVQPYQPPLLEVEQDTLPELQPVFTFLNSHSKKIYTEGYFLKLNDLNPDGKPSQDRSWVECFAQLVGTVLSLWDATQLDAAGQDGEVVPTFLNLTDASIKMIDTLPTRSLDVPPLTNVLSISTAGRNRYLFHFNSHHSLTQWTAGIRLCMFEHSCLQEAYTGALIAGKGKTLNSINTIIERTRFKYEDWARVRFGAGTPWKRCWAVITPPDEKAVKKQKAALKKANKSAYNVVPFLKGDIKFYENKKSKKSQPIATITDAFTAYAIYPQSKPLIEQSTLVKIEGKITIHSDPPTTSEGFVFVMPESHPAVSGFEIMLRWLFPTFDVFALYGRPGRLIAGVDDPKGLMFAMPRERQYGYLQVEDIVGLIVTEGGSINSESEWRLKLKELTAAKIKSGTARARSRTSLPAGQRFPGVQDDSSRSSSSLPIPASQIPPQHVPMGTPPLTSAVYHQRSTSESTGYLEYQRHQRSPPSLGSMAERQESYDRALPTGRSDSSSDDSLFQGAIDPAARRLQQQTSQPSPDLVPATPVMTHPPSSKPPHMSPQLRSQASSHSLHVGLGVHQDQDLPRRSTESNLFDGMPLRGGNTTGANPVPPPPAFPPSLMSNGSEPTSKQISAMYPPPPTLLPSQVSQIIAQSYLPYRSPIEPPPGFAPQYSQVLLAGPPPTNDRKEAYEEGYANRPPPPPVHQQPAQSVQPMKLPALSRVESLRIEETKPQRFSWQDTDVPTPVQLTSGREITAGLDPLPSPPIPAKVPFRQINHPVVPDIQTNVSRKPTPGQLSAITDDSPTSADIASLVQHMISDEALDSIGTDHGTSEDDTLDRKRAQRMQRMLTDSGSEYDDDDEPDYSSIHTTREEPPKRDADKPRAGVMKVVGKASGPEPEVVVGDTHYRPSTSGQIKDSPEIPKVDFGMTINHGRSLSAESRGVNRGNAQIIDKEELYPHSQHGTLVGGGDPRRQSMGLNGEIWAQNRAPSRSSGGSDERRESWNRPSPDSGHERAGSHGSESGESKRRSMVWQPGMAQVGGGRSPDRRESAEQYVAEKAAAAAAQQQSRSRYVHQRKPSSTSPTSGRNPSAEHLPRPASRGGEAAFTPNGLVSGAVDISNHLSAREQEYVAKQTGSTLLHLDNAKQKQPPHRTGLLGAIEARELEKRKMKELRTHGGSSNSVTVQQAIAQRQQQQQQQQQHSGQRSRTTPSPRGMGSQSPGFTQYDGTSYFPHQQQQQFQQQQQQQQPQHQQHQQYYGRQPYGQSQYGQQPGQGGFAR</sequence>
<dbReference type="InterPro" id="IPR011993">
    <property type="entry name" value="PH-like_dom_sf"/>
</dbReference>
<name>A0A3N4JRC4_9PEZI</name>
<feature type="compositionally biased region" description="Low complexity" evidence="1">
    <location>
        <begin position="1305"/>
        <end position="1343"/>
    </location>
</feature>
<dbReference type="PROSITE" id="PS50003">
    <property type="entry name" value="PH_DOMAIN"/>
    <property type="match status" value="1"/>
</dbReference>
<feature type="compositionally biased region" description="Polar residues" evidence="1">
    <location>
        <begin position="1274"/>
        <end position="1300"/>
    </location>
</feature>
<feature type="compositionally biased region" description="Basic and acidic residues" evidence="1">
    <location>
        <begin position="1083"/>
        <end position="1100"/>
    </location>
</feature>
<feature type="domain" description="PH" evidence="2">
    <location>
        <begin position="123"/>
        <end position="241"/>
    </location>
</feature>
<feature type="region of interest" description="Disordered" evidence="1">
    <location>
        <begin position="752"/>
        <end position="785"/>
    </location>
</feature>
<feature type="region of interest" description="Disordered" evidence="1">
    <location>
        <begin position="857"/>
        <end position="878"/>
    </location>
</feature>
<evidence type="ECO:0000313" key="3">
    <source>
        <dbReference type="EMBL" id="RPB00876.1"/>
    </source>
</evidence>
<dbReference type="SUPFAM" id="SSF50729">
    <property type="entry name" value="PH domain-like"/>
    <property type="match status" value="1"/>
</dbReference>
<evidence type="ECO:0000313" key="4">
    <source>
        <dbReference type="Proteomes" id="UP000276215"/>
    </source>
</evidence>
<proteinExistence type="predicted"/>
<feature type="region of interest" description="Disordered" evidence="1">
    <location>
        <begin position="979"/>
        <end position="1186"/>
    </location>
</feature>
<keyword evidence="4" id="KW-1185">Reference proteome</keyword>
<dbReference type="STRING" id="1336337.A0A3N4JRC4"/>
<feature type="region of interest" description="Disordered" evidence="1">
    <location>
        <begin position="1239"/>
        <end position="1351"/>
    </location>
</feature>
<feature type="region of interest" description="Disordered" evidence="1">
    <location>
        <begin position="922"/>
        <end position="956"/>
    </location>
</feature>
<accession>A0A3N4JRC4</accession>
<dbReference type="Gene3D" id="2.30.29.30">
    <property type="entry name" value="Pleckstrin-homology domain (PH domain)/Phosphotyrosine-binding domain (PTB)"/>
    <property type="match status" value="1"/>
</dbReference>
<dbReference type="InterPro" id="IPR001849">
    <property type="entry name" value="PH_domain"/>
</dbReference>
<feature type="compositionally biased region" description="Low complexity" evidence="1">
    <location>
        <begin position="511"/>
        <end position="525"/>
    </location>
</feature>
<feature type="compositionally biased region" description="Basic and acidic residues" evidence="1">
    <location>
        <begin position="942"/>
        <end position="956"/>
    </location>
</feature>
<feature type="compositionally biased region" description="Polar residues" evidence="1">
    <location>
        <begin position="16"/>
        <end position="25"/>
    </location>
</feature>
<reference evidence="3 4" key="1">
    <citation type="journal article" date="2018" name="Nat. Ecol. Evol.">
        <title>Pezizomycetes genomes reveal the molecular basis of ectomycorrhizal truffle lifestyle.</title>
        <authorList>
            <person name="Murat C."/>
            <person name="Payen T."/>
            <person name="Noel B."/>
            <person name="Kuo A."/>
            <person name="Morin E."/>
            <person name="Chen J."/>
            <person name="Kohler A."/>
            <person name="Krizsan K."/>
            <person name="Balestrini R."/>
            <person name="Da Silva C."/>
            <person name="Montanini B."/>
            <person name="Hainaut M."/>
            <person name="Levati E."/>
            <person name="Barry K.W."/>
            <person name="Belfiori B."/>
            <person name="Cichocki N."/>
            <person name="Clum A."/>
            <person name="Dockter R.B."/>
            <person name="Fauchery L."/>
            <person name="Guy J."/>
            <person name="Iotti M."/>
            <person name="Le Tacon F."/>
            <person name="Lindquist E.A."/>
            <person name="Lipzen A."/>
            <person name="Malagnac F."/>
            <person name="Mello A."/>
            <person name="Molinier V."/>
            <person name="Miyauchi S."/>
            <person name="Poulain J."/>
            <person name="Riccioni C."/>
            <person name="Rubini A."/>
            <person name="Sitrit Y."/>
            <person name="Splivallo R."/>
            <person name="Traeger S."/>
            <person name="Wang M."/>
            <person name="Zifcakova L."/>
            <person name="Wipf D."/>
            <person name="Zambonelli A."/>
            <person name="Paolocci F."/>
            <person name="Nowrousian M."/>
            <person name="Ottonello S."/>
            <person name="Baldrian P."/>
            <person name="Spatafora J.W."/>
            <person name="Henrissat B."/>
            <person name="Nagy L.G."/>
            <person name="Aury J.M."/>
            <person name="Wincker P."/>
            <person name="Grigoriev I.V."/>
            <person name="Bonfante P."/>
            <person name="Martin F.M."/>
        </authorList>
    </citation>
    <scope>NUCLEOTIDE SEQUENCE [LARGE SCALE GENOMIC DNA]</scope>
    <source>
        <strain evidence="3 4">120613-1</strain>
    </source>
</reference>
<feature type="compositionally biased region" description="Low complexity" evidence="1">
    <location>
        <begin position="80"/>
        <end position="90"/>
    </location>
</feature>
<organism evidence="3 4">
    <name type="scientific">Choiromyces venosus 120613-1</name>
    <dbReference type="NCBI Taxonomy" id="1336337"/>
    <lineage>
        <taxon>Eukaryota</taxon>
        <taxon>Fungi</taxon>
        <taxon>Dikarya</taxon>
        <taxon>Ascomycota</taxon>
        <taxon>Pezizomycotina</taxon>
        <taxon>Pezizomycetes</taxon>
        <taxon>Pezizales</taxon>
        <taxon>Tuberaceae</taxon>
        <taxon>Choiromyces</taxon>
    </lineage>
</organism>
<feature type="compositionally biased region" description="Polar residues" evidence="1">
    <location>
        <begin position="693"/>
        <end position="705"/>
    </location>
</feature>
<feature type="compositionally biased region" description="Low complexity" evidence="1">
    <location>
        <begin position="1125"/>
        <end position="1143"/>
    </location>
</feature>
<feature type="compositionally biased region" description="Polar residues" evidence="1">
    <location>
        <begin position="1151"/>
        <end position="1161"/>
    </location>
</feature>
<dbReference type="Pfam" id="PF25381">
    <property type="entry name" value="PH_26"/>
    <property type="match status" value="1"/>
</dbReference>
<protein>
    <recommendedName>
        <fullName evidence="2">PH domain-containing protein</fullName>
    </recommendedName>
</protein>
<feature type="compositionally biased region" description="Basic and acidic residues" evidence="1">
    <location>
        <begin position="45"/>
        <end position="57"/>
    </location>
</feature>
<gene>
    <name evidence="3" type="ORF">L873DRAFT_748721</name>
</gene>
<feature type="region of interest" description="Disordered" evidence="1">
    <location>
        <begin position="1"/>
        <end position="25"/>
    </location>
</feature>
<evidence type="ECO:0000256" key="1">
    <source>
        <dbReference type="SAM" id="MobiDB-lite"/>
    </source>
</evidence>
<feature type="region of interest" description="Disordered" evidence="1">
    <location>
        <begin position="39"/>
        <end position="92"/>
    </location>
</feature>
<dbReference type="Proteomes" id="UP000276215">
    <property type="component" value="Unassembled WGS sequence"/>
</dbReference>
<feature type="compositionally biased region" description="Acidic residues" evidence="1">
    <location>
        <begin position="927"/>
        <end position="936"/>
    </location>
</feature>
<feature type="region of interest" description="Disordered" evidence="1">
    <location>
        <begin position="484"/>
        <end position="714"/>
    </location>
</feature>